<comment type="caution">
    <text evidence="2">The sequence shown here is derived from an EMBL/GenBank/DDBJ whole genome shotgun (WGS) entry which is preliminary data.</text>
</comment>
<organism evidence="2 3">
    <name type="scientific">Rhodococcoides kroppenstedtii</name>
    <dbReference type="NCBI Taxonomy" id="293050"/>
    <lineage>
        <taxon>Bacteria</taxon>
        <taxon>Bacillati</taxon>
        <taxon>Actinomycetota</taxon>
        <taxon>Actinomycetes</taxon>
        <taxon>Mycobacteriales</taxon>
        <taxon>Nocardiaceae</taxon>
        <taxon>Rhodococcoides</taxon>
    </lineage>
</organism>
<reference evidence="2 3" key="1">
    <citation type="submission" date="2020-06" db="EMBL/GenBank/DDBJ databases">
        <title>Taxonomy, biology and ecology of Rhodococcus bacteria occurring in California pistachio and other woody hosts as revealed by genome sequence analyses.</title>
        <authorList>
            <person name="Gai Y."/>
            <person name="Riely B."/>
        </authorList>
    </citation>
    <scope>NUCLEOTIDE SEQUENCE [LARGE SCALE GENOMIC DNA]</scope>
    <source>
        <strain evidence="2 3">BP-284</strain>
    </source>
</reference>
<name>A0ABS7NTL7_9NOCA</name>
<dbReference type="EMBL" id="JABUKG010000007">
    <property type="protein sequence ID" value="MBY6320785.1"/>
    <property type="molecule type" value="Genomic_DNA"/>
</dbReference>
<evidence type="ECO:0008006" key="4">
    <source>
        <dbReference type="Google" id="ProtNLM"/>
    </source>
</evidence>
<accession>A0ABS7NTL7</accession>
<protein>
    <recommendedName>
        <fullName evidence="4">Aminoglycoside phosphotransferase domain-containing protein</fullName>
    </recommendedName>
</protein>
<proteinExistence type="predicted"/>
<feature type="region of interest" description="Disordered" evidence="1">
    <location>
        <begin position="41"/>
        <end position="63"/>
    </location>
</feature>
<gene>
    <name evidence="2" type="ORF">HQ605_08135</name>
</gene>
<keyword evidence="3" id="KW-1185">Reference proteome</keyword>
<dbReference type="Proteomes" id="UP001520140">
    <property type="component" value="Unassembled WGS sequence"/>
</dbReference>
<evidence type="ECO:0000313" key="2">
    <source>
        <dbReference type="EMBL" id="MBY6320785.1"/>
    </source>
</evidence>
<dbReference type="InterPro" id="IPR011009">
    <property type="entry name" value="Kinase-like_dom_sf"/>
</dbReference>
<dbReference type="SUPFAM" id="SSF56112">
    <property type="entry name" value="Protein kinase-like (PK-like)"/>
    <property type="match status" value="1"/>
</dbReference>
<sequence>MTTTSTTVDYGTAIRATRIRPPTDPRASLALWTRTAPHRDHPFSSVPVRSAPTGPSGRFVTGDGDDVVRTYRLPAEETLAATALHGDSGSVDWLATYRDWGTLLAALHATDVDDTQRTEPPARTRLRDWWSRPDLGDARRSAGRAAFLDGLSARARDHLDDVLGVDPSPDGVLVHGWAGVGHSVADPDGRLVVMVGEDVGHAPPEYDLGALTAQAVELAVFSPAGRAPSPTEVRDELLRGYAEHGGRPIDDDRLADHTIEHVVRHVADFTWFADYADTELPRWSSLVDWLESNRAP</sequence>
<evidence type="ECO:0000256" key="1">
    <source>
        <dbReference type="SAM" id="MobiDB-lite"/>
    </source>
</evidence>
<dbReference type="RefSeq" id="WP_068099581.1">
    <property type="nucleotide sequence ID" value="NZ_JABUKE010000007.1"/>
</dbReference>
<dbReference type="Gene3D" id="3.90.1200.10">
    <property type="match status" value="1"/>
</dbReference>
<evidence type="ECO:0000313" key="3">
    <source>
        <dbReference type="Proteomes" id="UP001520140"/>
    </source>
</evidence>